<sequence>MGEALFDLEQVLRSQKETLTHQEMNILQSCKSKAVRQFTFGVLTGATVAWAATWKLSWFARANISGGAAIFFGFWRFGKSLDSGVDHILAMDGSRMQKELANIMVNKYRDDPWTMQHLNRRFYSEKVFDDSNLHRPILSLQYRNSFGDNVAYGQRTHDSDSHDASHSDSDIKRDDVESKKVPARIGIYAKSQNHSFRYRAIQGFARLGMSRCTPMEKEVTFSLGMWCQLWDALVACHGLESFLQMNLGAKVMEDPLESIFGFMAPVEEIHHLGTSGKPARVLNRSHKRSHRRHRMRHQEASLNSERLQPQQI</sequence>
<reference evidence="2" key="1">
    <citation type="journal article" date="2020" name="bioRxiv">
        <title>Hybrid origin of Populus tomentosa Carr. identified through genome sequencing and phylogenomic analysis.</title>
        <authorList>
            <person name="An X."/>
            <person name="Gao K."/>
            <person name="Chen Z."/>
            <person name="Li J."/>
            <person name="Yang X."/>
            <person name="Yang X."/>
            <person name="Zhou J."/>
            <person name="Guo T."/>
            <person name="Zhao T."/>
            <person name="Huang S."/>
            <person name="Miao D."/>
            <person name="Khan W.U."/>
            <person name="Rao P."/>
            <person name="Ye M."/>
            <person name="Lei B."/>
            <person name="Liao W."/>
            <person name="Wang J."/>
            <person name="Ji L."/>
            <person name="Li Y."/>
            <person name="Guo B."/>
            <person name="Mustafa N.S."/>
            <person name="Li S."/>
            <person name="Yun Q."/>
            <person name="Keller S.R."/>
            <person name="Mao J."/>
            <person name="Zhang R."/>
            <person name="Strauss S.H."/>
        </authorList>
    </citation>
    <scope>NUCLEOTIDE SEQUENCE</scope>
    <source>
        <strain evidence="2">GM15</strain>
        <tissue evidence="2">Leaf</tissue>
    </source>
</reference>
<proteinExistence type="predicted"/>
<dbReference type="AlphaFoldDB" id="A0A8X7Z1L8"/>
<feature type="region of interest" description="Disordered" evidence="1">
    <location>
        <begin position="156"/>
        <end position="177"/>
    </location>
</feature>
<dbReference type="PANTHER" id="PTHR35986:SF1">
    <property type="entry name" value="OS10G0430800 PROTEIN"/>
    <property type="match status" value="1"/>
</dbReference>
<accession>A0A8X7Z1L8</accession>
<evidence type="ECO:0000313" key="3">
    <source>
        <dbReference type="Proteomes" id="UP000886885"/>
    </source>
</evidence>
<keyword evidence="3" id="KW-1185">Reference proteome</keyword>
<name>A0A8X7Z1L8_POPTO</name>
<feature type="compositionally biased region" description="Polar residues" evidence="1">
    <location>
        <begin position="300"/>
        <end position="312"/>
    </location>
</feature>
<dbReference type="EMBL" id="JAAWWB010000019">
    <property type="protein sequence ID" value="KAG6759347.1"/>
    <property type="molecule type" value="Genomic_DNA"/>
</dbReference>
<dbReference type="Proteomes" id="UP000886885">
    <property type="component" value="Chromosome 10A"/>
</dbReference>
<organism evidence="2 3">
    <name type="scientific">Populus tomentosa</name>
    <name type="common">Chinese white poplar</name>
    <dbReference type="NCBI Taxonomy" id="118781"/>
    <lineage>
        <taxon>Eukaryota</taxon>
        <taxon>Viridiplantae</taxon>
        <taxon>Streptophyta</taxon>
        <taxon>Embryophyta</taxon>
        <taxon>Tracheophyta</taxon>
        <taxon>Spermatophyta</taxon>
        <taxon>Magnoliopsida</taxon>
        <taxon>eudicotyledons</taxon>
        <taxon>Gunneridae</taxon>
        <taxon>Pentapetalae</taxon>
        <taxon>rosids</taxon>
        <taxon>fabids</taxon>
        <taxon>Malpighiales</taxon>
        <taxon>Salicaceae</taxon>
        <taxon>Saliceae</taxon>
        <taxon>Populus</taxon>
    </lineage>
</organism>
<protein>
    <submittedName>
        <fullName evidence="2">Uncharacterized protein</fullName>
    </submittedName>
</protein>
<evidence type="ECO:0000313" key="2">
    <source>
        <dbReference type="EMBL" id="KAG6759347.1"/>
    </source>
</evidence>
<feature type="region of interest" description="Disordered" evidence="1">
    <location>
        <begin position="275"/>
        <end position="312"/>
    </location>
</feature>
<evidence type="ECO:0000256" key="1">
    <source>
        <dbReference type="SAM" id="MobiDB-lite"/>
    </source>
</evidence>
<comment type="caution">
    <text evidence="2">The sequence shown here is derived from an EMBL/GenBank/DDBJ whole genome shotgun (WGS) entry which is preliminary data.</text>
</comment>
<gene>
    <name evidence="2" type="ORF">POTOM_035823</name>
</gene>
<dbReference type="OrthoDB" id="1899410at2759"/>
<dbReference type="PANTHER" id="PTHR35986">
    <property type="entry name" value="EXPRESSED PROTEIN"/>
    <property type="match status" value="1"/>
</dbReference>
<feature type="compositionally biased region" description="Basic residues" evidence="1">
    <location>
        <begin position="283"/>
        <end position="296"/>
    </location>
</feature>